<evidence type="ECO:0000313" key="9">
    <source>
        <dbReference type="Proteomes" id="UP000288429"/>
    </source>
</evidence>
<name>A0A428TG72_9HYPO</name>
<dbReference type="InterPro" id="IPR036046">
    <property type="entry name" value="Acylphosphatase-like_dom_sf"/>
</dbReference>
<evidence type="ECO:0000313" key="8">
    <source>
        <dbReference type="EMBL" id="RSM01050.1"/>
    </source>
</evidence>
<gene>
    <name evidence="8" type="ORF">CDV31_011530</name>
</gene>
<accession>A0A428TG72</accession>
<keyword evidence="3" id="KW-0378">Hydrolase</keyword>
<evidence type="ECO:0000256" key="6">
    <source>
        <dbReference type="RuleBase" id="RU004168"/>
    </source>
</evidence>
<dbReference type="InterPro" id="IPR020456">
    <property type="entry name" value="Acylphosphatase"/>
</dbReference>
<dbReference type="PANTHER" id="PTHR10029:SF3">
    <property type="entry name" value="ACYLPHOSPHATASE-RELATED"/>
    <property type="match status" value="1"/>
</dbReference>
<reference evidence="8 9" key="1">
    <citation type="submission" date="2017-06" db="EMBL/GenBank/DDBJ databases">
        <title>Cmopartive genomic analysis of Ambrosia Fusariam Clade fungi.</title>
        <authorList>
            <person name="Stajich J.E."/>
            <person name="Carrillo J."/>
            <person name="Kijimoto T."/>
            <person name="Eskalen A."/>
            <person name="O'Donnell K."/>
            <person name="Kasson M."/>
        </authorList>
    </citation>
    <scope>NUCLEOTIDE SEQUENCE [LARGE SCALE GENOMIC DNA]</scope>
    <source>
        <strain evidence="8 9">NRRL 20438</strain>
    </source>
</reference>
<evidence type="ECO:0000256" key="1">
    <source>
        <dbReference type="ARBA" id="ARBA00005614"/>
    </source>
</evidence>
<protein>
    <recommendedName>
        <fullName evidence="2">acylphosphatase</fullName>
        <ecNumber evidence="2">3.6.1.7</ecNumber>
    </recommendedName>
</protein>
<evidence type="ECO:0000259" key="7">
    <source>
        <dbReference type="PROSITE" id="PS51160"/>
    </source>
</evidence>
<dbReference type="EC" id="3.6.1.7" evidence="2"/>
<keyword evidence="9" id="KW-1185">Reference proteome</keyword>
<dbReference type="Pfam" id="PF00708">
    <property type="entry name" value="Acylphosphatase"/>
    <property type="match status" value="1"/>
</dbReference>
<feature type="domain" description="Acylphosphatase-like" evidence="7">
    <location>
        <begin position="4"/>
        <end position="112"/>
    </location>
</feature>
<dbReference type="InterPro" id="IPR001792">
    <property type="entry name" value="Acylphosphatase-like_dom"/>
</dbReference>
<dbReference type="Proteomes" id="UP000288429">
    <property type="component" value="Unassembled WGS sequence"/>
</dbReference>
<dbReference type="Gene3D" id="3.30.70.100">
    <property type="match status" value="1"/>
</dbReference>
<comment type="caution">
    <text evidence="8">The sequence shown here is derived from an EMBL/GenBank/DDBJ whole genome shotgun (WGS) entry which is preliminary data.</text>
</comment>
<dbReference type="AlphaFoldDB" id="A0A428TG72"/>
<evidence type="ECO:0000256" key="3">
    <source>
        <dbReference type="ARBA" id="ARBA00022801"/>
    </source>
</evidence>
<dbReference type="PANTHER" id="PTHR10029">
    <property type="entry name" value="ACYLPHOSPHATASE"/>
    <property type="match status" value="1"/>
</dbReference>
<dbReference type="GO" id="GO:0003998">
    <property type="term" value="F:acylphosphatase activity"/>
    <property type="evidence" value="ECO:0007669"/>
    <property type="project" value="UniProtKB-EC"/>
</dbReference>
<dbReference type="EMBL" id="NIZV01000197">
    <property type="protein sequence ID" value="RSM01050.1"/>
    <property type="molecule type" value="Genomic_DNA"/>
</dbReference>
<comment type="similarity">
    <text evidence="1 6">Belongs to the acylphosphatase family.</text>
</comment>
<dbReference type="PROSITE" id="PS51160">
    <property type="entry name" value="ACYLPHOSPHATASE_3"/>
    <property type="match status" value="1"/>
</dbReference>
<sequence>MTKRVYFVVHGTVQGMLCPVSFQRSQLTSPRCRLPVLKLLYFTRKKAQEYGVTGWCRNTRDNTVEGEAQATEDILTKFLKDVDYGPRHARVTKVVKEDREIVEGEDSFDVTR</sequence>
<organism evidence="8 9">
    <name type="scientific">Fusarium ambrosium</name>
    <dbReference type="NCBI Taxonomy" id="131363"/>
    <lineage>
        <taxon>Eukaryota</taxon>
        <taxon>Fungi</taxon>
        <taxon>Dikarya</taxon>
        <taxon>Ascomycota</taxon>
        <taxon>Pezizomycotina</taxon>
        <taxon>Sordariomycetes</taxon>
        <taxon>Hypocreomycetidae</taxon>
        <taxon>Hypocreales</taxon>
        <taxon>Nectriaceae</taxon>
        <taxon>Fusarium</taxon>
        <taxon>Fusarium solani species complex</taxon>
    </lineage>
</organism>
<evidence type="ECO:0000256" key="5">
    <source>
        <dbReference type="PROSITE-ProRule" id="PRU00520"/>
    </source>
</evidence>
<comment type="caution">
    <text evidence="5">Lacks conserved residue(s) required for the propagation of feature annotation.</text>
</comment>
<proteinExistence type="inferred from homology"/>
<evidence type="ECO:0000256" key="4">
    <source>
        <dbReference type="ARBA" id="ARBA00047645"/>
    </source>
</evidence>
<evidence type="ECO:0000256" key="2">
    <source>
        <dbReference type="ARBA" id="ARBA00012150"/>
    </source>
</evidence>
<dbReference type="SUPFAM" id="SSF54975">
    <property type="entry name" value="Acylphosphatase/BLUF domain-like"/>
    <property type="match status" value="1"/>
</dbReference>
<comment type="catalytic activity">
    <reaction evidence="4">
        <text>an acyl phosphate + H2O = a carboxylate + phosphate + H(+)</text>
        <dbReference type="Rhea" id="RHEA:14965"/>
        <dbReference type="ChEBI" id="CHEBI:15377"/>
        <dbReference type="ChEBI" id="CHEBI:15378"/>
        <dbReference type="ChEBI" id="CHEBI:29067"/>
        <dbReference type="ChEBI" id="CHEBI:43474"/>
        <dbReference type="ChEBI" id="CHEBI:59918"/>
        <dbReference type="EC" id="3.6.1.7"/>
    </reaction>
</comment>